<protein>
    <submittedName>
        <fullName evidence="3">Uncharacterized protein LOC101846247 isoform X1</fullName>
    </submittedName>
</protein>
<reference evidence="3" key="1">
    <citation type="submission" date="2025-08" db="UniProtKB">
        <authorList>
            <consortium name="RefSeq"/>
        </authorList>
    </citation>
    <scope>IDENTIFICATION</scope>
</reference>
<keyword evidence="1" id="KW-1133">Transmembrane helix</keyword>
<name>A0ABM1W0U7_APLCA</name>
<keyword evidence="1" id="KW-0472">Membrane</keyword>
<feature type="transmembrane region" description="Helical" evidence="1">
    <location>
        <begin position="86"/>
        <end position="113"/>
    </location>
</feature>
<dbReference type="Proteomes" id="UP000694888">
    <property type="component" value="Unplaced"/>
</dbReference>
<keyword evidence="2" id="KW-1185">Reference proteome</keyword>
<feature type="transmembrane region" description="Helical" evidence="1">
    <location>
        <begin position="151"/>
        <end position="175"/>
    </location>
</feature>
<organism evidence="2 3">
    <name type="scientific">Aplysia californica</name>
    <name type="common">California sea hare</name>
    <dbReference type="NCBI Taxonomy" id="6500"/>
    <lineage>
        <taxon>Eukaryota</taxon>
        <taxon>Metazoa</taxon>
        <taxon>Spiralia</taxon>
        <taxon>Lophotrochozoa</taxon>
        <taxon>Mollusca</taxon>
        <taxon>Gastropoda</taxon>
        <taxon>Heterobranchia</taxon>
        <taxon>Euthyneura</taxon>
        <taxon>Tectipleura</taxon>
        <taxon>Aplysiida</taxon>
        <taxon>Aplysioidea</taxon>
        <taxon>Aplysiidae</taxon>
        <taxon>Aplysia</taxon>
    </lineage>
</organism>
<feature type="transmembrane region" description="Helical" evidence="1">
    <location>
        <begin position="125"/>
        <end position="145"/>
    </location>
</feature>
<evidence type="ECO:0000256" key="1">
    <source>
        <dbReference type="SAM" id="Phobius"/>
    </source>
</evidence>
<proteinExistence type="predicted"/>
<gene>
    <name evidence="3" type="primary">LOC101846247</name>
</gene>
<dbReference type="RefSeq" id="XP_035828290.1">
    <property type="nucleotide sequence ID" value="XM_035972397.1"/>
</dbReference>
<dbReference type="GeneID" id="101846247"/>
<keyword evidence="1" id="KW-0812">Transmembrane</keyword>
<accession>A0ABM1W0U7</accession>
<sequence length="204" mass="24369">MKLKATRFCCTLERLDSEVNQHLRATSSTRGRCRFQSHAIKRILSFGALLLRLLDLGAYETNFEISQGFRWNWKSHQYEAFLASDIIVNVCHLIIILFTLYMIYVVTMSHFVLYMETMRAYTYTFIMYTFIEFCFSVFEFSFYGLNTFRLAFVVFIWLYWLARTIAHIGFTVILFSRIEEMENEMAYELRFSDKKYVHSYSVLG</sequence>
<evidence type="ECO:0000313" key="3">
    <source>
        <dbReference type="RefSeq" id="XP_035828290.1"/>
    </source>
</evidence>
<evidence type="ECO:0000313" key="2">
    <source>
        <dbReference type="Proteomes" id="UP000694888"/>
    </source>
</evidence>